<dbReference type="EMBL" id="UYJE01005349">
    <property type="protein sequence ID" value="VDI36496.1"/>
    <property type="molecule type" value="Genomic_DNA"/>
</dbReference>
<keyword evidence="2" id="KW-1015">Disulfide bond</keyword>
<dbReference type="SUPFAM" id="SSF48726">
    <property type="entry name" value="Immunoglobulin"/>
    <property type="match status" value="2"/>
</dbReference>
<dbReference type="OrthoDB" id="6118832at2759"/>
<gene>
    <name evidence="4" type="ORF">MGAL_10B074982</name>
</gene>
<dbReference type="GO" id="GO:0030424">
    <property type="term" value="C:axon"/>
    <property type="evidence" value="ECO:0007669"/>
    <property type="project" value="TreeGrafter"/>
</dbReference>
<dbReference type="GO" id="GO:0008046">
    <property type="term" value="F:axon guidance receptor activity"/>
    <property type="evidence" value="ECO:0007669"/>
    <property type="project" value="TreeGrafter"/>
</dbReference>
<evidence type="ECO:0000313" key="4">
    <source>
        <dbReference type="EMBL" id="VDI36496.1"/>
    </source>
</evidence>
<dbReference type="InterPro" id="IPR013783">
    <property type="entry name" value="Ig-like_fold"/>
</dbReference>
<protein>
    <recommendedName>
        <fullName evidence="3">Ig-like domain-containing protein</fullName>
    </recommendedName>
</protein>
<comment type="caution">
    <text evidence="4">The sequence shown here is derived from an EMBL/GenBank/DDBJ whole genome shotgun (WGS) entry which is preliminary data.</text>
</comment>
<dbReference type="InterPro" id="IPR036179">
    <property type="entry name" value="Ig-like_dom_sf"/>
</dbReference>
<evidence type="ECO:0000256" key="2">
    <source>
        <dbReference type="ARBA" id="ARBA00023157"/>
    </source>
</evidence>
<dbReference type="GO" id="GO:0005886">
    <property type="term" value="C:plasma membrane"/>
    <property type="evidence" value="ECO:0007669"/>
    <property type="project" value="TreeGrafter"/>
</dbReference>
<dbReference type="PANTHER" id="PTHR45080">
    <property type="entry name" value="CONTACTIN 5"/>
    <property type="match status" value="1"/>
</dbReference>
<reference evidence="4" key="1">
    <citation type="submission" date="2018-11" db="EMBL/GenBank/DDBJ databases">
        <authorList>
            <person name="Alioto T."/>
            <person name="Alioto T."/>
        </authorList>
    </citation>
    <scope>NUCLEOTIDE SEQUENCE</scope>
</reference>
<dbReference type="GO" id="GO:0050808">
    <property type="term" value="P:synapse organization"/>
    <property type="evidence" value="ECO:0007669"/>
    <property type="project" value="TreeGrafter"/>
</dbReference>
<evidence type="ECO:0000313" key="5">
    <source>
        <dbReference type="Proteomes" id="UP000596742"/>
    </source>
</evidence>
<name>A0A8B6EMD4_MYTGA</name>
<keyword evidence="5" id="KW-1185">Reference proteome</keyword>
<dbReference type="SMART" id="SM00408">
    <property type="entry name" value="IGc2"/>
    <property type="match status" value="2"/>
</dbReference>
<dbReference type="PROSITE" id="PS50835">
    <property type="entry name" value="IG_LIKE"/>
    <property type="match status" value="1"/>
</dbReference>
<sequence length="347" mass="40001">MPVQSCHPRSDIIFSWTHAAHYDSNIKQYVLDNFNTDSHAAFGWKLQSDTDSPKLVKDPHGLEFLDKQPQYSFKEYSDHILIFFNTFYKSWEGYYTCTVKENTASHKTWTTDPVYLKSPIDESITVSARILTVKTDYHQTLLDRGQDVRFQCRVVGIPELKVTWKKIGDEYFLSVGPVLHFLSITKENQGQYVCVAVNGIKKTNKTASPIYVRTYQPAIKYANPTDGVITLRQGEVNYNSPEEINMAYKEMAVIVEGYPDPQVTWWKVTENGRAQLPEDSSSYWERGFKFYSEPMRNDDSYNPDEGKKSNGLRIYNVSPIDLGTYVIKAENYFGTAELTFTMKHEDV</sequence>
<dbReference type="SMART" id="SM00409">
    <property type="entry name" value="IG"/>
    <property type="match status" value="2"/>
</dbReference>
<organism evidence="4 5">
    <name type="scientific">Mytilus galloprovincialis</name>
    <name type="common">Mediterranean mussel</name>
    <dbReference type="NCBI Taxonomy" id="29158"/>
    <lineage>
        <taxon>Eukaryota</taxon>
        <taxon>Metazoa</taxon>
        <taxon>Spiralia</taxon>
        <taxon>Lophotrochozoa</taxon>
        <taxon>Mollusca</taxon>
        <taxon>Bivalvia</taxon>
        <taxon>Autobranchia</taxon>
        <taxon>Pteriomorphia</taxon>
        <taxon>Mytilida</taxon>
        <taxon>Mytiloidea</taxon>
        <taxon>Mytilidae</taxon>
        <taxon>Mytilinae</taxon>
        <taxon>Mytilus</taxon>
    </lineage>
</organism>
<dbReference type="AlphaFoldDB" id="A0A8B6EMD4"/>
<dbReference type="PANTHER" id="PTHR45080:SF8">
    <property type="entry name" value="IG-LIKE DOMAIN-CONTAINING PROTEIN"/>
    <property type="match status" value="1"/>
</dbReference>
<dbReference type="Gene3D" id="2.60.40.10">
    <property type="entry name" value="Immunoglobulins"/>
    <property type="match status" value="2"/>
</dbReference>
<dbReference type="Pfam" id="PF13927">
    <property type="entry name" value="Ig_3"/>
    <property type="match status" value="1"/>
</dbReference>
<feature type="domain" description="Ig-like" evidence="3">
    <location>
        <begin position="113"/>
        <end position="208"/>
    </location>
</feature>
<dbReference type="InterPro" id="IPR003598">
    <property type="entry name" value="Ig_sub2"/>
</dbReference>
<keyword evidence="1" id="KW-0732">Signal</keyword>
<dbReference type="InterPro" id="IPR003599">
    <property type="entry name" value="Ig_sub"/>
</dbReference>
<proteinExistence type="predicted"/>
<dbReference type="InterPro" id="IPR013098">
    <property type="entry name" value="Ig_I-set"/>
</dbReference>
<evidence type="ECO:0000256" key="1">
    <source>
        <dbReference type="ARBA" id="ARBA00022729"/>
    </source>
</evidence>
<dbReference type="Proteomes" id="UP000596742">
    <property type="component" value="Unassembled WGS sequence"/>
</dbReference>
<dbReference type="InterPro" id="IPR007110">
    <property type="entry name" value="Ig-like_dom"/>
</dbReference>
<dbReference type="Pfam" id="PF07679">
    <property type="entry name" value="I-set"/>
    <property type="match status" value="1"/>
</dbReference>
<dbReference type="InterPro" id="IPR050958">
    <property type="entry name" value="Cell_Adh-Cytoskel_Orgn"/>
</dbReference>
<dbReference type="GO" id="GO:0007156">
    <property type="term" value="P:homophilic cell adhesion via plasma membrane adhesion molecules"/>
    <property type="evidence" value="ECO:0007669"/>
    <property type="project" value="TreeGrafter"/>
</dbReference>
<accession>A0A8B6EMD4</accession>
<dbReference type="GO" id="GO:0043025">
    <property type="term" value="C:neuronal cell body"/>
    <property type="evidence" value="ECO:0007669"/>
    <property type="project" value="TreeGrafter"/>
</dbReference>
<evidence type="ECO:0000259" key="3">
    <source>
        <dbReference type="PROSITE" id="PS50835"/>
    </source>
</evidence>